<dbReference type="Pfam" id="PF01687">
    <property type="entry name" value="Flavokinase"/>
    <property type="match status" value="1"/>
</dbReference>
<dbReference type="GO" id="GO:0005524">
    <property type="term" value="F:ATP binding"/>
    <property type="evidence" value="ECO:0007669"/>
    <property type="project" value="UniProtKB-KW"/>
</dbReference>
<evidence type="ECO:0000256" key="7">
    <source>
        <dbReference type="ARBA" id="ARBA00047880"/>
    </source>
</evidence>
<dbReference type="EC" id="2.7.1.26" evidence="1"/>
<evidence type="ECO:0000259" key="8">
    <source>
        <dbReference type="SMART" id="SM00904"/>
    </source>
</evidence>
<keyword evidence="5" id="KW-0547">Nucleotide-binding</keyword>
<proteinExistence type="predicted"/>
<name>A0A139PY81_STROR</name>
<dbReference type="SUPFAM" id="SSF82114">
    <property type="entry name" value="Riboflavin kinase-like"/>
    <property type="match status" value="1"/>
</dbReference>
<organism evidence="9 10">
    <name type="scientific">Streptococcus oralis</name>
    <dbReference type="NCBI Taxonomy" id="1303"/>
    <lineage>
        <taxon>Bacteria</taxon>
        <taxon>Bacillati</taxon>
        <taxon>Bacillota</taxon>
        <taxon>Bacilli</taxon>
        <taxon>Lactobacillales</taxon>
        <taxon>Streptococcaceae</taxon>
        <taxon>Streptococcus</taxon>
    </lineage>
</organism>
<dbReference type="GO" id="GO:0009231">
    <property type="term" value="P:riboflavin biosynthetic process"/>
    <property type="evidence" value="ECO:0007669"/>
    <property type="project" value="InterPro"/>
</dbReference>
<keyword evidence="9" id="KW-0418">Kinase</keyword>
<evidence type="ECO:0000256" key="5">
    <source>
        <dbReference type="ARBA" id="ARBA00022741"/>
    </source>
</evidence>
<comment type="catalytic activity">
    <reaction evidence="7">
        <text>riboflavin + ATP = FMN + ADP + H(+)</text>
        <dbReference type="Rhea" id="RHEA:14357"/>
        <dbReference type="ChEBI" id="CHEBI:15378"/>
        <dbReference type="ChEBI" id="CHEBI:30616"/>
        <dbReference type="ChEBI" id="CHEBI:57986"/>
        <dbReference type="ChEBI" id="CHEBI:58210"/>
        <dbReference type="ChEBI" id="CHEBI:456216"/>
        <dbReference type="EC" id="2.7.1.26"/>
    </reaction>
</comment>
<keyword evidence="2" id="KW-0285">Flavoprotein</keyword>
<dbReference type="Gene3D" id="2.40.30.30">
    <property type="entry name" value="Riboflavin kinase-like"/>
    <property type="match status" value="1"/>
</dbReference>
<dbReference type="EMBL" id="LQNZ01000078">
    <property type="protein sequence ID" value="KXT95121.1"/>
    <property type="molecule type" value="Genomic_DNA"/>
</dbReference>
<evidence type="ECO:0000313" key="10">
    <source>
        <dbReference type="Proteomes" id="UP000072363"/>
    </source>
</evidence>
<comment type="caution">
    <text evidence="9">The sequence shown here is derived from an EMBL/GenBank/DDBJ whole genome shotgun (WGS) entry which is preliminary data.</text>
</comment>
<dbReference type="GO" id="GO:0016779">
    <property type="term" value="F:nucleotidyltransferase activity"/>
    <property type="evidence" value="ECO:0007669"/>
    <property type="project" value="UniProtKB-KW"/>
</dbReference>
<evidence type="ECO:0000256" key="6">
    <source>
        <dbReference type="ARBA" id="ARBA00022840"/>
    </source>
</evidence>
<keyword evidence="4 9" id="KW-0808">Transferase</keyword>
<dbReference type="Proteomes" id="UP000072363">
    <property type="component" value="Unassembled WGS sequence"/>
</dbReference>
<dbReference type="InterPro" id="IPR015865">
    <property type="entry name" value="Riboflavin_kinase_bac/euk"/>
</dbReference>
<sequence>MKSIFLIFLDDIYGETVMVYWLDRVRDMVKFDSIDELVDQLQKDEEIARNWKDGE</sequence>
<dbReference type="AlphaFoldDB" id="A0A139PY81"/>
<evidence type="ECO:0000256" key="3">
    <source>
        <dbReference type="ARBA" id="ARBA00022643"/>
    </source>
</evidence>
<keyword evidence="3" id="KW-0288">FMN</keyword>
<evidence type="ECO:0000313" key="9">
    <source>
        <dbReference type="EMBL" id="KXT95121.1"/>
    </source>
</evidence>
<dbReference type="SMART" id="SM00904">
    <property type="entry name" value="Flavokinase"/>
    <property type="match status" value="1"/>
</dbReference>
<protein>
    <recommendedName>
        <fullName evidence="1">riboflavin kinase</fullName>
        <ecNumber evidence="1">2.7.1.26</ecNumber>
    </recommendedName>
</protein>
<dbReference type="InterPro" id="IPR023465">
    <property type="entry name" value="Riboflavin_kinase_dom_sf"/>
</dbReference>
<evidence type="ECO:0000256" key="4">
    <source>
        <dbReference type="ARBA" id="ARBA00022679"/>
    </source>
</evidence>
<keyword evidence="6" id="KW-0067">ATP-binding</keyword>
<evidence type="ECO:0000256" key="1">
    <source>
        <dbReference type="ARBA" id="ARBA00012105"/>
    </source>
</evidence>
<feature type="domain" description="Riboflavin kinase" evidence="8">
    <location>
        <begin position="1"/>
        <end position="53"/>
    </location>
</feature>
<accession>A0A139PY81</accession>
<gene>
    <name evidence="9" type="ORF">SORDD27_00811</name>
</gene>
<dbReference type="GO" id="GO:0008531">
    <property type="term" value="F:riboflavin kinase activity"/>
    <property type="evidence" value="ECO:0007669"/>
    <property type="project" value="UniProtKB-EC"/>
</dbReference>
<reference evidence="9 10" key="1">
    <citation type="submission" date="2016-01" db="EMBL/GenBank/DDBJ databases">
        <title>Highly variable Streptococcus oralis are common among viridans streptococci isolated from primates.</title>
        <authorList>
            <person name="Denapaite D."/>
            <person name="Rieger M."/>
            <person name="Koendgen S."/>
            <person name="Brueckner R."/>
            <person name="Ochigava I."/>
            <person name="Kappeler P."/>
            <person name="Maetz-Rensing K."/>
            <person name="Leendertz F."/>
            <person name="Hakenbeck R."/>
        </authorList>
    </citation>
    <scope>NUCLEOTIDE SEQUENCE [LARGE SCALE GENOMIC DNA]</scope>
    <source>
        <strain evidence="9 10">DD27</strain>
    </source>
</reference>
<evidence type="ECO:0000256" key="2">
    <source>
        <dbReference type="ARBA" id="ARBA00022630"/>
    </source>
</evidence>
<keyword evidence="9" id="KW-0548">Nucleotidyltransferase</keyword>
<dbReference type="PATRIC" id="fig|1303.82.peg.873"/>